<dbReference type="PANTHER" id="PTHR18929:SF246">
    <property type="entry name" value="PROTEIN DISULFIDE ISOMERASE-LIKE 1-4"/>
    <property type="match status" value="1"/>
</dbReference>
<reference evidence="2" key="2">
    <citation type="journal article" date="2007" name="Science">
        <title>Draft genome sequence of the sexually transmitted pathogen Trichomonas vaginalis.</title>
        <authorList>
            <person name="Carlton J.M."/>
            <person name="Hirt R.P."/>
            <person name="Silva J.C."/>
            <person name="Delcher A.L."/>
            <person name="Schatz M."/>
            <person name="Zhao Q."/>
            <person name="Wortman J.R."/>
            <person name="Bidwell S.L."/>
            <person name="Alsmark U.C.M."/>
            <person name="Besteiro S."/>
            <person name="Sicheritz-Ponten T."/>
            <person name="Noel C.J."/>
            <person name="Dacks J.B."/>
            <person name="Foster P.G."/>
            <person name="Simillion C."/>
            <person name="Van de Peer Y."/>
            <person name="Miranda-Saavedra D."/>
            <person name="Barton G.J."/>
            <person name="Westrop G.D."/>
            <person name="Mueller S."/>
            <person name="Dessi D."/>
            <person name="Fiori P.L."/>
            <person name="Ren Q."/>
            <person name="Paulsen I."/>
            <person name="Zhang H."/>
            <person name="Bastida-Corcuera F.D."/>
            <person name="Simoes-Barbosa A."/>
            <person name="Brown M.T."/>
            <person name="Hayes R.D."/>
            <person name="Mukherjee M."/>
            <person name="Okumura C.Y."/>
            <person name="Schneider R."/>
            <person name="Smith A.J."/>
            <person name="Vanacova S."/>
            <person name="Villalvazo M."/>
            <person name="Haas B.J."/>
            <person name="Pertea M."/>
            <person name="Feldblyum T.V."/>
            <person name="Utterback T.R."/>
            <person name="Shu C.L."/>
            <person name="Osoegawa K."/>
            <person name="de Jong P.J."/>
            <person name="Hrdy I."/>
            <person name="Horvathova L."/>
            <person name="Zubacova Z."/>
            <person name="Dolezal P."/>
            <person name="Malik S.B."/>
            <person name="Logsdon J.M. Jr."/>
            <person name="Henze K."/>
            <person name="Gupta A."/>
            <person name="Wang C.C."/>
            <person name="Dunne R.L."/>
            <person name="Upcroft J.A."/>
            <person name="Upcroft P."/>
            <person name="White O."/>
            <person name="Salzberg S.L."/>
            <person name="Tang P."/>
            <person name="Chiu C.-H."/>
            <person name="Lee Y.-S."/>
            <person name="Embley T.M."/>
            <person name="Coombs G.H."/>
            <person name="Mottram J.C."/>
            <person name="Tachezy J."/>
            <person name="Fraser-Liggett C.M."/>
            <person name="Johnson P.J."/>
        </authorList>
    </citation>
    <scope>NUCLEOTIDE SEQUENCE [LARGE SCALE GENOMIC DNA]</scope>
    <source>
        <strain evidence="2">G3</strain>
    </source>
</reference>
<dbReference type="RefSeq" id="XP_001307467.1">
    <property type="nucleotide sequence ID" value="XM_001307466.1"/>
</dbReference>
<dbReference type="EMBL" id="DS113852">
    <property type="protein sequence ID" value="EAX94537.1"/>
    <property type="molecule type" value="Genomic_DNA"/>
</dbReference>
<evidence type="ECO:0008006" key="4">
    <source>
        <dbReference type="Google" id="ProtNLM"/>
    </source>
</evidence>
<comment type="similarity">
    <text evidence="1">Belongs to the protein disulfide isomerase family.</text>
</comment>
<dbReference type="KEGG" id="tva:4752273"/>
<dbReference type="VEuPathDB" id="TrichDB:TVAGG3_0403280"/>
<dbReference type="Gene3D" id="3.40.30.10">
    <property type="entry name" value="Glutaredoxin"/>
    <property type="match status" value="1"/>
</dbReference>
<dbReference type="AlphaFoldDB" id="A2FKN9"/>
<evidence type="ECO:0000313" key="2">
    <source>
        <dbReference type="EMBL" id="EAX94537.1"/>
    </source>
</evidence>
<sequence length="470" mass="53608">MLSLLLHLTSSNRITRKQQVSLNYTTVPKNQIATWIAKNPNCVVVYADSYKVMKPLRFAIEDNSNFTAFALTEPNPETNEYCIAYPCASAYLKGRHVRSTISDFSPMSFQFWVTHSISEPHFDIGHPEEFRRLLELPGNHFIAVDTDKRPSWVPKDQVLFHVTKKVISRFTIPQKPGIYVFRHIDREFIALESWDTTIFKSKLLDIGVDKFRSTKYIAGSIINNDDDYNDKLKLDLMKNMSDLYQNKVAFTAYSSVFVAHIAQIANITNICGPLFLVVETSNISAKRYGLATYGQTESMDSLKEYLDKVISGQVKPIVAEDIRTKERDGVNELSVLDYTDKLWNKDYNSLVIITSTCVGVPVEYSTVFNVGSQIYKEKNLKLWAFDQGRNDVPAGINIYNSYPQILVYPAKSNQYKVFEKAFTLPNLEKFINQNTGISLNETEKEKYQADVLIGLSNPDTDETSGYNKEL</sequence>
<protein>
    <recommendedName>
        <fullName evidence="4">Thioredoxin domain-containing protein</fullName>
    </recommendedName>
</protein>
<organism evidence="2 3">
    <name type="scientific">Trichomonas vaginalis (strain ATCC PRA-98 / G3)</name>
    <dbReference type="NCBI Taxonomy" id="412133"/>
    <lineage>
        <taxon>Eukaryota</taxon>
        <taxon>Metamonada</taxon>
        <taxon>Parabasalia</taxon>
        <taxon>Trichomonadida</taxon>
        <taxon>Trichomonadidae</taxon>
        <taxon>Trichomonas</taxon>
    </lineage>
</organism>
<accession>A2FKN9</accession>
<dbReference type="InterPro" id="IPR036249">
    <property type="entry name" value="Thioredoxin-like_sf"/>
</dbReference>
<gene>
    <name evidence="2" type="ORF">TVAG_429790</name>
</gene>
<evidence type="ECO:0000313" key="3">
    <source>
        <dbReference type="Proteomes" id="UP000001542"/>
    </source>
</evidence>
<dbReference type="GO" id="GO:0034976">
    <property type="term" value="P:response to endoplasmic reticulum stress"/>
    <property type="evidence" value="ECO:0000318"/>
    <property type="project" value="GO_Central"/>
</dbReference>
<dbReference type="InParanoid" id="A2FKN9"/>
<dbReference type="Proteomes" id="UP000001542">
    <property type="component" value="Unassembled WGS sequence"/>
</dbReference>
<dbReference type="PANTHER" id="PTHR18929">
    <property type="entry name" value="PROTEIN DISULFIDE ISOMERASE"/>
    <property type="match status" value="1"/>
</dbReference>
<dbReference type="VEuPathDB" id="TrichDB:TVAG_429790"/>
<dbReference type="SUPFAM" id="SSF52833">
    <property type="entry name" value="Thioredoxin-like"/>
    <property type="match status" value="1"/>
</dbReference>
<reference evidence="2" key="1">
    <citation type="submission" date="2006-10" db="EMBL/GenBank/DDBJ databases">
        <authorList>
            <person name="Amadeo P."/>
            <person name="Zhao Q."/>
            <person name="Wortman J."/>
            <person name="Fraser-Liggett C."/>
            <person name="Carlton J."/>
        </authorList>
    </citation>
    <scope>NUCLEOTIDE SEQUENCE</scope>
    <source>
        <strain evidence="2">G3</strain>
    </source>
</reference>
<evidence type="ECO:0000256" key="1">
    <source>
        <dbReference type="ARBA" id="ARBA00006347"/>
    </source>
</evidence>
<keyword evidence="3" id="KW-1185">Reference proteome</keyword>
<proteinExistence type="inferred from homology"/>
<dbReference type="GO" id="GO:0006457">
    <property type="term" value="P:protein folding"/>
    <property type="evidence" value="ECO:0000318"/>
    <property type="project" value="GO_Central"/>
</dbReference>
<dbReference type="GO" id="GO:0005783">
    <property type="term" value="C:endoplasmic reticulum"/>
    <property type="evidence" value="ECO:0000318"/>
    <property type="project" value="GO_Central"/>
</dbReference>
<name>A2FKN9_TRIV3</name>
<dbReference type="GO" id="GO:0003756">
    <property type="term" value="F:protein disulfide isomerase activity"/>
    <property type="evidence" value="ECO:0000318"/>
    <property type="project" value="GO_Central"/>
</dbReference>
<dbReference type="SMR" id="A2FKN9"/>